<dbReference type="PANTHER" id="PTHR24133">
    <property type="entry name" value="ANKYRIN DOMAIN-CONTAINING"/>
    <property type="match status" value="1"/>
</dbReference>
<feature type="repeat" description="ANK" evidence="1">
    <location>
        <begin position="156"/>
        <end position="188"/>
    </location>
</feature>
<feature type="repeat" description="ANK" evidence="1">
    <location>
        <begin position="189"/>
        <end position="221"/>
    </location>
</feature>
<feature type="repeat" description="ANK" evidence="1">
    <location>
        <begin position="343"/>
        <end position="375"/>
    </location>
</feature>
<dbReference type="SMART" id="SM00248">
    <property type="entry name" value="ANK"/>
    <property type="match status" value="9"/>
</dbReference>
<feature type="repeat" description="ANK" evidence="1">
    <location>
        <begin position="67"/>
        <end position="101"/>
    </location>
</feature>
<feature type="repeat" description="ANK" evidence="1">
    <location>
        <begin position="243"/>
        <end position="275"/>
    </location>
</feature>
<dbReference type="PROSITE" id="PS50297">
    <property type="entry name" value="ANK_REP_REGION"/>
    <property type="match status" value="9"/>
</dbReference>
<dbReference type="EMBL" id="HBGG01020082">
    <property type="protein sequence ID" value="CAD9208182.1"/>
    <property type="molecule type" value="Transcribed_RNA"/>
</dbReference>
<dbReference type="InterPro" id="IPR052391">
    <property type="entry name" value="E3_Ligase-Neurotoxin"/>
</dbReference>
<dbReference type="PRINTS" id="PR01415">
    <property type="entry name" value="ANKYRIN"/>
</dbReference>
<dbReference type="Pfam" id="PF12796">
    <property type="entry name" value="Ank_2"/>
    <property type="match status" value="3"/>
</dbReference>
<evidence type="ECO:0000313" key="2">
    <source>
        <dbReference type="EMBL" id="CAD9208182.1"/>
    </source>
</evidence>
<feature type="repeat" description="ANK" evidence="1">
    <location>
        <begin position="34"/>
        <end position="66"/>
    </location>
</feature>
<gene>
    <name evidence="2" type="ORF">TCHU04912_LOCUS10419</name>
</gene>
<proteinExistence type="predicted"/>
<dbReference type="PANTHER" id="PTHR24133:SF40">
    <property type="entry name" value="ANKYRIN REPEAT DOMAIN 44"/>
    <property type="match status" value="1"/>
</dbReference>
<protein>
    <submittedName>
        <fullName evidence="2">Uncharacterized protein</fullName>
    </submittedName>
</protein>
<dbReference type="PROSITE" id="PS50088">
    <property type="entry name" value="ANK_REPEAT"/>
    <property type="match status" value="9"/>
</dbReference>
<organism evidence="2">
    <name type="scientific">Tetraselmis chuii</name>
    <dbReference type="NCBI Taxonomy" id="63592"/>
    <lineage>
        <taxon>Eukaryota</taxon>
        <taxon>Viridiplantae</taxon>
        <taxon>Chlorophyta</taxon>
        <taxon>core chlorophytes</taxon>
        <taxon>Chlorodendrophyceae</taxon>
        <taxon>Chlorodendrales</taxon>
        <taxon>Chlorodendraceae</taxon>
        <taxon>Tetraselmis</taxon>
    </lineage>
</organism>
<name>A0A7S1ST87_9CHLO</name>
<dbReference type="Pfam" id="PF13637">
    <property type="entry name" value="Ank_4"/>
    <property type="match status" value="1"/>
</dbReference>
<evidence type="ECO:0000256" key="1">
    <source>
        <dbReference type="PROSITE-ProRule" id="PRU00023"/>
    </source>
</evidence>
<feature type="repeat" description="ANK" evidence="1">
    <location>
        <begin position="276"/>
        <end position="309"/>
    </location>
</feature>
<dbReference type="InterPro" id="IPR036770">
    <property type="entry name" value="Ankyrin_rpt-contain_sf"/>
</dbReference>
<accession>A0A7S1ST87</accession>
<dbReference type="Pfam" id="PF00023">
    <property type="entry name" value="Ank"/>
    <property type="match status" value="1"/>
</dbReference>
<dbReference type="Gene3D" id="1.25.40.20">
    <property type="entry name" value="Ankyrin repeat-containing domain"/>
    <property type="match status" value="3"/>
</dbReference>
<dbReference type="SUPFAM" id="SSF48403">
    <property type="entry name" value="Ankyrin repeat"/>
    <property type="match status" value="1"/>
</dbReference>
<keyword evidence="1" id="KW-0040">ANK repeat</keyword>
<reference evidence="2" key="1">
    <citation type="submission" date="2021-01" db="EMBL/GenBank/DDBJ databases">
        <authorList>
            <person name="Corre E."/>
            <person name="Pelletier E."/>
            <person name="Niang G."/>
            <person name="Scheremetjew M."/>
            <person name="Finn R."/>
            <person name="Kale V."/>
            <person name="Holt S."/>
            <person name="Cochrane G."/>
            <person name="Meng A."/>
            <person name="Brown T."/>
            <person name="Cohen L."/>
        </authorList>
    </citation>
    <scope>NUCLEOTIDE SEQUENCE</scope>
    <source>
        <strain evidence="2">PLY429</strain>
    </source>
</reference>
<feature type="repeat" description="ANK" evidence="1">
    <location>
        <begin position="376"/>
        <end position="408"/>
    </location>
</feature>
<feature type="repeat" description="ANK" evidence="1">
    <location>
        <begin position="310"/>
        <end position="342"/>
    </location>
</feature>
<dbReference type="AlphaFoldDB" id="A0A7S1ST87"/>
<sequence>MAQVILTLARDNRVSDVRRAVVAGLSPVNFGNQIGQTALHIAALHGNVETVEVLLELGANANCRNQRETTPLHFAAGAKRNQQATVEALLKGGADPDARDAFGRQPYEGAEDESVRHLLGGPDPNFFKFASEGKLEQLKALLTKGGSQLVDSVDREGKSAALCAAEHGQAQVLKLLIEHGIDVNAQDETGNTPLHAAAGTGNSEIVNLLLEAKACPKIQNLRLNAYTSGQWLSHDTKGTLVPFDQCPLHIAAEQGDTEVAELLLKAGAKVSLTDFDGKTALHIALEENDVEMVELLLAQEGVNVDEGNADYDSPLHYLASRGRGRLIKRLVDLGAAVDKSNKEGWTPLHIAARTNNLDTVKTLLDAGCNPALLNSAGNTPLHMAAVNGRAEICKCLLQRCPEAAAVKNKEGFIPADIAKNEDIKVVLA</sequence>
<dbReference type="InterPro" id="IPR002110">
    <property type="entry name" value="Ankyrin_rpt"/>
</dbReference>